<feature type="transmembrane region" description="Helical" evidence="2">
    <location>
        <begin position="52"/>
        <end position="72"/>
    </location>
</feature>
<dbReference type="Pfam" id="PF07885">
    <property type="entry name" value="Ion_trans_2"/>
    <property type="match status" value="1"/>
</dbReference>
<dbReference type="InterPro" id="IPR036291">
    <property type="entry name" value="NAD(P)-bd_dom_sf"/>
</dbReference>
<dbReference type="PROSITE" id="PS51201">
    <property type="entry name" value="RCK_N"/>
    <property type="match status" value="1"/>
</dbReference>
<dbReference type="InterPro" id="IPR013099">
    <property type="entry name" value="K_chnl_dom"/>
</dbReference>
<accession>A0ABZ2QQD2</accession>
<dbReference type="Gene3D" id="1.10.287.70">
    <property type="match status" value="1"/>
</dbReference>
<dbReference type="PANTHER" id="PTHR43833:SF9">
    <property type="entry name" value="POTASSIUM CHANNEL PROTEIN YUGO-RELATED"/>
    <property type="match status" value="1"/>
</dbReference>
<dbReference type="InterPro" id="IPR050721">
    <property type="entry name" value="Trk_Ktr_HKT_K-transport"/>
</dbReference>
<keyword evidence="2" id="KW-1133">Transmembrane helix</keyword>
<keyword evidence="2" id="KW-0812">Transmembrane</keyword>
<sequence>MREEQRPPRRPGKVSILGSLWSRSRTQNGEDAEDGRSIVMPVQGMRPPLHQVLRRLVMALLVLALTTFVVWIDRAGYHDNAGGAVGLLDSAYYATVTLSTTGYGDITPVSDAARLTNIFVITPLRVLFLIILVGTTLEVLTERTRQQVRVHRWRSRMRDHIVVIGYGTKGRHAAQSLIGQGVSKQKIVVVDPQKQTLDAASNDGLVGVLGDATRSDTLRRAELHRASKVVVATHRDETAALVTLTARQLNKHASIVAAVREDENMPLLKQSGADAVITSSSSAGRLLGVAMASPSAGAVLERLMTYGSDLDLTERPVSAAETGKSARECSDLVVAVVRGGKVLDYTEPETAKLQLTDRLITIQRAPAGDRAD</sequence>
<dbReference type="EMBL" id="CP147982">
    <property type="protein sequence ID" value="WXK78235.1"/>
    <property type="molecule type" value="Genomic_DNA"/>
</dbReference>
<keyword evidence="4" id="KW-0406">Ion transport</keyword>
<organism evidence="4 5">
    <name type="scientific">Streptomyces sirii</name>
    <dbReference type="NCBI Taxonomy" id="3127701"/>
    <lineage>
        <taxon>Bacteria</taxon>
        <taxon>Bacillati</taxon>
        <taxon>Actinomycetota</taxon>
        <taxon>Actinomycetes</taxon>
        <taxon>Kitasatosporales</taxon>
        <taxon>Streptomycetaceae</taxon>
        <taxon>Streptomyces</taxon>
    </lineage>
</organism>
<feature type="transmembrane region" description="Helical" evidence="2">
    <location>
        <begin position="118"/>
        <end position="140"/>
    </location>
</feature>
<protein>
    <submittedName>
        <fullName evidence="4">Potassium channel family protein</fullName>
    </submittedName>
</protein>
<proteinExistence type="predicted"/>
<reference evidence="4 5" key="1">
    <citation type="submission" date="2024-03" db="EMBL/GenBank/DDBJ databases">
        <title>The complete genome of Streptomyces sirii sp.nov.</title>
        <authorList>
            <person name="Zakalyukina Y.V."/>
            <person name="Belik A.R."/>
            <person name="Biryukov M.V."/>
            <person name="Baturina O.A."/>
            <person name="Kabilov M.R."/>
        </authorList>
    </citation>
    <scope>NUCLEOTIDE SEQUENCE [LARGE SCALE GENOMIC DNA]</scope>
    <source>
        <strain evidence="4 5">BP-8</strain>
    </source>
</reference>
<name>A0ABZ2QQD2_9ACTN</name>
<keyword evidence="5" id="KW-1185">Reference proteome</keyword>
<evidence type="ECO:0000313" key="5">
    <source>
        <dbReference type="Proteomes" id="UP001626628"/>
    </source>
</evidence>
<dbReference type="RefSeq" id="WP_407287156.1">
    <property type="nucleotide sequence ID" value="NZ_CP147982.1"/>
</dbReference>
<keyword evidence="4" id="KW-0813">Transport</keyword>
<dbReference type="GO" id="GO:0034220">
    <property type="term" value="P:monoatomic ion transmembrane transport"/>
    <property type="evidence" value="ECO:0007669"/>
    <property type="project" value="UniProtKB-KW"/>
</dbReference>
<keyword evidence="4" id="KW-0407">Ion channel</keyword>
<dbReference type="Proteomes" id="UP001626628">
    <property type="component" value="Chromosome"/>
</dbReference>
<feature type="domain" description="RCK N-terminal" evidence="3">
    <location>
        <begin position="158"/>
        <end position="277"/>
    </location>
</feature>
<gene>
    <name evidence="4" type="ORF">WAB15_20785</name>
</gene>
<dbReference type="SUPFAM" id="SSF81324">
    <property type="entry name" value="Voltage-gated potassium channels"/>
    <property type="match status" value="1"/>
</dbReference>
<keyword evidence="2" id="KW-0472">Membrane</keyword>
<dbReference type="SUPFAM" id="SSF51735">
    <property type="entry name" value="NAD(P)-binding Rossmann-fold domains"/>
    <property type="match status" value="1"/>
</dbReference>
<dbReference type="Gene3D" id="3.40.50.720">
    <property type="entry name" value="NAD(P)-binding Rossmann-like Domain"/>
    <property type="match status" value="1"/>
</dbReference>
<dbReference type="InterPro" id="IPR003148">
    <property type="entry name" value="RCK_N"/>
</dbReference>
<dbReference type="Pfam" id="PF02254">
    <property type="entry name" value="TrkA_N"/>
    <property type="match status" value="1"/>
</dbReference>
<evidence type="ECO:0000313" key="4">
    <source>
        <dbReference type="EMBL" id="WXK78235.1"/>
    </source>
</evidence>
<evidence type="ECO:0000256" key="1">
    <source>
        <dbReference type="ARBA" id="ARBA00004651"/>
    </source>
</evidence>
<evidence type="ECO:0000259" key="3">
    <source>
        <dbReference type="PROSITE" id="PS51201"/>
    </source>
</evidence>
<dbReference type="PANTHER" id="PTHR43833">
    <property type="entry name" value="POTASSIUM CHANNEL PROTEIN 2-RELATED-RELATED"/>
    <property type="match status" value="1"/>
</dbReference>
<comment type="subcellular location">
    <subcellularLocation>
        <location evidence="1">Cell membrane</location>
        <topology evidence="1">Multi-pass membrane protein</topology>
    </subcellularLocation>
</comment>
<evidence type="ECO:0000256" key="2">
    <source>
        <dbReference type="SAM" id="Phobius"/>
    </source>
</evidence>